<reference evidence="1" key="2">
    <citation type="journal article" date="2015" name="Fish Shellfish Immunol.">
        <title>Early steps in the European eel (Anguilla anguilla)-Vibrio vulnificus interaction in the gills: Role of the RtxA13 toxin.</title>
        <authorList>
            <person name="Callol A."/>
            <person name="Pajuelo D."/>
            <person name="Ebbesson L."/>
            <person name="Teles M."/>
            <person name="MacKenzie S."/>
            <person name="Amaro C."/>
        </authorList>
    </citation>
    <scope>NUCLEOTIDE SEQUENCE</scope>
</reference>
<organism evidence="1">
    <name type="scientific">Anguilla anguilla</name>
    <name type="common">European freshwater eel</name>
    <name type="synonym">Muraena anguilla</name>
    <dbReference type="NCBI Taxonomy" id="7936"/>
    <lineage>
        <taxon>Eukaryota</taxon>
        <taxon>Metazoa</taxon>
        <taxon>Chordata</taxon>
        <taxon>Craniata</taxon>
        <taxon>Vertebrata</taxon>
        <taxon>Euteleostomi</taxon>
        <taxon>Actinopterygii</taxon>
        <taxon>Neopterygii</taxon>
        <taxon>Teleostei</taxon>
        <taxon>Anguilliformes</taxon>
        <taxon>Anguillidae</taxon>
        <taxon>Anguilla</taxon>
    </lineage>
</organism>
<dbReference type="AlphaFoldDB" id="A0A0E9PNA7"/>
<evidence type="ECO:0000313" key="1">
    <source>
        <dbReference type="EMBL" id="JAH05303.1"/>
    </source>
</evidence>
<name>A0A0E9PNA7_ANGAN</name>
<sequence length="36" mass="4196">MDKFNKTCHAVPLFVKWENCTLFCFCLTSAVESIRL</sequence>
<proteinExistence type="predicted"/>
<protein>
    <submittedName>
        <fullName evidence="1">Uncharacterized protein</fullName>
    </submittedName>
</protein>
<dbReference type="EMBL" id="GBXM01103274">
    <property type="protein sequence ID" value="JAH05303.1"/>
    <property type="molecule type" value="Transcribed_RNA"/>
</dbReference>
<accession>A0A0E9PNA7</accession>
<reference evidence="1" key="1">
    <citation type="submission" date="2014-11" db="EMBL/GenBank/DDBJ databases">
        <authorList>
            <person name="Amaro Gonzalez C."/>
        </authorList>
    </citation>
    <scope>NUCLEOTIDE SEQUENCE</scope>
</reference>